<evidence type="ECO:0000256" key="1">
    <source>
        <dbReference type="ARBA" id="ARBA00010641"/>
    </source>
</evidence>
<dbReference type="Gene3D" id="1.10.10.10">
    <property type="entry name" value="Winged helix-like DNA-binding domain superfamily/Winged helix DNA-binding domain"/>
    <property type="match status" value="1"/>
</dbReference>
<evidence type="ECO:0000256" key="4">
    <source>
        <dbReference type="ARBA" id="ARBA00023125"/>
    </source>
</evidence>
<organism evidence="8 9">
    <name type="scientific">Roseovarius indicus</name>
    <dbReference type="NCBI Taxonomy" id="540747"/>
    <lineage>
        <taxon>Bacteria</taxon>
        <taxon>Pseudomonadati</taxon>
        <taxon>Pseudomonadota</taxon>
        <taxon>Alphaproteobacteria</taxon>
        <taxon>Rhodobacterales</taxon>
        <taxon>Roseobacteraceae</taxon>
        <taxon>Roseovarius</taxon>
    </lineage>
</organism>
<evidence type="ECO:0000313" key="8">
    <source>
        <dbReference type="EMBL" id="QEW29262.1"/>
    </source>
</evidence>
<feature type="domain" description="RNA polymerase sigma factor 70 region 4 type 2" evidence="7">
    <location>
        <begin position="130"/>
        <end position="180"/>
    </location>
</feature>
<dbReference type="Pfam" id="PF08281">
    <property type="entry name" value="Sigma70_r4_2"/>
    <property type="match status" value="1"/>
</dbReference>
<dbReference type="InterPro" id="IPR039425">
    <property type="entry name" value="RNA_pol_sigma-70-like"/>
</dbReference>
<comment type="similarity">
    <text evidence="1">Belongs to the sigma-70 factor family. ECF subfamily.</text>
</comment>
<gene>
    <name evidence="8" type="primary">sigW_2</name>
    <name evidence="8" type="ORF">RIdsm_05105</name>
</gene>
<keyword evidence="2" id="KW-0805">Transcription regulation</keyword>
<dbReference type="PANTHER" id="PTHR43133">
    <property type="entry name" value="RNA POLYMERASE ECF-TYPE SIGMA FACTO"/>
    <property type="match status" value="1"/>
</dbReference>
<dbReference type="Gene3D" id="1.10.1740.10">
    <property type="match status" value="1"/>
</dbReference>
<evidence type="ECO:0000259" key="7">
    <source>
        <dbReference type="Pfam" id="PF08281"/>
    </source>
</evidence>
<keyword evidence="5" id="KW-0804">Transcription</keyword>
<dbReference type="SUPFAM" id="SSF88659">
    <property type="entry name" value="Sigma3 and sigma4 domains of RNA polymerase sigma factors"/>
    <property type="match status" value="1"/>
</dbReference>
<name>A0A5P3AIT6_9RHOB</name>
<dbReference type="CDD" id="cd06171">
    <property type="entry name" value="Sigma70_r4"/>
    <property type="match status" value="1"/>
</dbReference>
<evidence type="ECO:0000313" key="9">
    <source>
        <dbReference type="Proteomes" id="UP000325785"/>
    </source>
</evidence>
<dbReference type="PANTHER" id="PTHR43133:SF8">
    <property type="entry name" value="RNA POLYMERASE SIGMA FACTOR HI_1459-RELATED"/>
    <property type="match status" value="1"/>
</dbReference>
<dbReference type="SUPFAM" id="SSF88946">
    <property type="entry name" value="Sigma2 domain of RNA polymerase sigma factors"/>
    <property type="match status" value="1"/>
</dbReference>
<proteinExistence type="inferred from homology"/>
<dbReference type="EMBL" id="CP031598">
    <property type="protein sequence ID" value="QEW29262.1"/>
    <property type="molecule type" value="Genomic_DNA"/>
</dbReference>
<dbReference type="InterPro" id="IPR013324">
    <property type="entry name" value="RNA_pol_sigma_r3/r4-like"/>
</dbReference>
<dbReference type="GO" id="GO:0003677">
    <property type="term" value="F:DNA binding"/>
    <property type="evidence" value="ECO:0007669"/>
    <property type="project" value="UniProtKB-KW"/>
</dbReference>
<protein>
    <submittedName>
        <fullName evidence="8">Sigma-W factor</fullName>
    </submittedName>
</protein>
<evidence type="ECO:0000256" key="2">
    <source>
        <dbReference type="ARBA" id="ARBA00023015"/>
    </source>
</evidence>
<dbReference type="InterPro" id="IPR036388">
    <property type="entry name" value="WH-like_DNA-bd_sf"/>
</dbReference>
<dbReference type="KEGG" id="rid:RIdsm_05105"/>
<accession>A0A5P3AIT6</accession>
<evidence type="ECO:0000259" key="6">
    <source>
        <dbReference type="Pfam" id="PF04542"/>
    </source>
</evidence>
<dbReference type="AlphaFoldDB" id="A0A5P3AIT6"/>
<keyword evidence="3" id="KW-0731">Sigma factor</keyword>
<dbReference type="GO" id="GO:0016987">
    <property type="term" value="F:sigma factor activity"/>
    <property type="evidence" value="ECO:0007669"/>
    <property type="project" value="UniProtKB-KW"/>
</dbReference>
<sequence length="190" mass="21414">MTIHARPTNVMRMETSDESLARAAAEGDSHAFSLLLERHYDRVFRLAFRLTGAAAEAEDLTQDVCATLPARLQGFRGEARFATWLWRVVVNAAHDRRRKAATRARHSQGWGDWEVNRRAAQSEAAEAVDWLTQAMRALPEELRDTLALVLDDLSHEEAAEVLGVAPGTVSWRISEAKKRLRAQREKEDQA</sequence>
<dbReference type="GO" id="GO:0006352">
    <property type="term" value="P:DNA-templated transcription initiation"/>
    <property type="evidence" value="ECO:0007669"/>
    <property type="project" value="InterPro"/>
</dbReference>
<evidence type="ECO:0000256" key="5">
    <source>
        <dbReference type="ARBA" id="ARBA00023163"/>
    </source>
</evidence>
<dbReference type="NCBIfam" id="TIGR02937">
    <property type="entry name" value="sigma70-ECF"/>
    <property type="match status" value="1"/>
</dbReference>
<dbReference type="InterPro" id="IPR013249">
    <property type="entry name" value="RNA_pol_sigma70_r4_t2"/>
</dbReference>
<dbReference type="InterPro" id="IPR013325">
    <property type="entry name" value="RNA_pol_sigma_r2"/>
</dbReference>
<evidence type="ECO:0000256" key="3">
    <source>
        <dbReference type="ARBA" id="ARBA00023082"/>
    </source>
</evidence>
<dbReference type="InterPro" id="IPR007627">
    <property type="entry name" value="RNA_pol_sigma70_r2"/>
</dbReference>
<feature type="domain" description="RNA polymerase sigma-70 region 2" evidence="6">
    <location>
        <begin position="35"/>
        <end position="101"/>
    </location>
</feature>
<keyword evidence="4" id="KW-0238">DNA-binding</keyword>
<dbReference type="Proteomes" id="UP000325785">
    <property type="component" value="Chromosome"/>
</dbReference>
<dbReference type="InterPro" id="IPR014284">
    <property type="entry name" value="RNA_pol_sigma-70_dom"/>
</dbReference>
<dbReference type="Pfam" id="PF04542">
    <property type="entry name" value="Sigma70_r2"/>
    <property type="match status" value="1"/>
</dbReference>
<reference evidence="8 9" key="1">
    <citation type="submission" date="2018-08" db="EMBL/GenBank/DDBJ databases">
        <title>Genetic Globetrotter - A new plasmid hitch-hiking vast phylogenetic and geographic distances.</title>
        <authorList>
            <person name="Vollmers J."/>
            <person name="Petersen J."/>
        </authorList>
    </citation>
    <scope>NUCLEOTIDE SEQUENCE [LARGE SCALE GENOMIC DNA]</scope>
    <source>
        <strain evidence="8 9">DSM 26383</strain>
    </source>
</reference>